<dbReference type="InterPro" id="IPR023614">
    <property type="entry name" value="Porin_dom_sf"/>
</dbReference>
<evidence type="ECO:0000256" key="8">
    <source>
        <dbReference type="ARBA" id="ARBA00023114"/>
    </source>
</evidence>
<dbReference type="Proteomes" id="UP000053096">
    <property type="component" value="Unassembled WGS sequence"/>
</dbReference>
<feature type="signal peptide" evidence="11">
    <location>
        <begin position="1"/>
        <end position="29"/>
    </location>
</feature>
<dbReference type="KEGG" id="bpdz:BBN53_16995"/>
<dbReference type="Pfam" id="PF13609">
    <property type="entry name" value="Porin_4"/>
    <property type="match status" value="1"/>
</dbReference>
<evidence type="ECO:0000256" key="10">
    <source>
        <dbReference type="ARBA" id="ARBA00023237"/>
    </source>
</evidence>
<evidence type="ECO:0000259" key="12">
    <source>
        <dbReference type="Pfam" id="PF13609"/>
    </source>
</evidence>
<keyword evidence="6 11" id="KW-0732">Signal</keyword>
<evidence type="ECO:0000256" key="5">
    <source>
        <dbReference type="ARBA" id="ARBA00022692"/>
    </source>
</evidence>
<dbReference type="EMBL" id="CYTV01000004">
    <property type="protein sequence ID" value="CUI70756.1"/>
    <property type="molecule type" value="Genomic_DNA"/>
</dbReference>
<evidence type="ECO:0000256" key="2">
    <source>
        <dbReference type="ARBA" id="ARBA00011233"/>
    </source>
</evidence>
<feature type="domain" description="Porin" evidence="12">
    <location>
        <begin position="18"/>
        <end position="348"/>
    </location>
</feature>
<reference evidence="14 15" key="1">
    <citation type="submission" date="2015-09" db="EMBL/GenBank/DDBJ databases">
        <authorList>
            <person name="Jackson K.R."/>
            <person name="Lunt B.L."/>
            <person name="Fisher J.N.B."/>
            <person name="Gardner A.V."/>
            <person name="Bailey M.E."/>
            <person name="Deus L.M."/>
            <person name="Earl A.S."/>
            <person name="Gibby P.D."/>
            <person name="Hartmann K.A."/>
            <person name="Liu J.E."/>
            <person name="Manci A.M."/>
            <person name="Nielsen D.A."/>
            <person name="Solomon M.B."/>
            <person name="Breakwell D.P."/>
            <person name="Burnett S.H."/>
            <person name="Grose J.H."/>
        </authorList>
    </citation>
    <scope>NUCLEOTIDE SEQUENCE [LARGE SCALE GENOMIC DNA]</scope>
    <source>
        <strain evidence="14 15">2789STDY5608636</strain>
    </source>
</reference>
<gene>
    <name evidence="13" type="ORF">BBN53_16995</name>
    <name evidence="14" type="ORF">ERS370011_01856</name>
</gene>
<evidence type="ECO:0000256" key="6">
    <source>
        <dbReference type="ARBA" id="ARBA00022729"/>
    </source>
</evidence>
<dbReference type="Proteomes" id="UP000092950">
    <property type="component" value="Chromosome"/>
</dbReference>
<keyword evidence="7" id="KW-0406">Ion transport</keyword>
<dbReference type="EMBL" id="CP016440">
    <property type="protein sequence ID" value="ANY17423.1"/>
    <property type="molecule type" value="Genomic_DNA"/>
</dbReference>
<keyword evidence="4" id="KW-1134">Transmembrane beta strand</keyword>
<organism evidence="14 15">
    <name type="scientific">Bordetella pseudohinzii</name>
    <dbReference type="NCBI Taxonomy" id="1331258"/>
    <lineage>
        <taxon>Bacteria</taxon>
        <taxon>Pseudomonadati</taxon>
        <taxon>Pseudomonadota</taxon>
        <taxon>Betaproteobacteria</taxon>
        <taxon>Burkholderiales</taxon>
        <taxon>Alcaligenaceae</taxon>
        <taxon>Bordetella</taxon>
    </lineage>
</organism>
<dbReference type="CDD" id="cd00342">
    <property type="entry name" value="gram_neg_porins"/>
    <property type="match status" value="1"/>
</dbReference>
<comment type="subunit">
    <text evidence="2">Homotrimer.</text>
</comment>
<sequence>MAGNKRACGPRRALGLLLAASAWAGGVHADETVLQLYGVVDAAVSSTHVSGGGESAGTRGGVLSGGQTDSLWGLRLTEPLGNGWQVNAGLESGFDAGNGQSDNPGQLFNYGSWVGLASDSLGELRLGRQSTIGMDYGSALEVASWREMGMGALFKASDNYRRDNLLNVYTPQWGGWQAGLGYAFDAAGPDGPSPRGRGHAWSAGLKYEAEPWLAVLTWDRLHPGAGSAAAGRAPTAWQAGLAYQAEDWKVSLAWSRQRDGFVGQDGGGVEGLGPLAFVQGGRADAWLLGAELPVGAASAVLLQASLARPNWHWDNGQRARTVQLYTLGWRQDLSARTSVYAFVGRLLNGTLDDSFTPEASSTTRVAVGLTQRF</sequence>
<protein>
    <submittedName>
        <fullName evidence="13 14">Porin</fullName>
    </submittedName>
</protein>
<proteinExistence type="predicted"/>
<comment type="subcellular location">
    <subcellularLocation>
        <location evidence="1">Cell outer membrane</location>
        <topology evidence="1">Multi-pass membrane protein</topology>
    </subcellularLocation>
</comment>
<evidence type="ECO:0000313" key="15">
    <source>
        <dbReference type="Proteomes" id="UP000053096"/>
    </source>
</evidence>
<keyword evidence="8" id="KW-0626">Porin</keyword>
<accession>A0A0M7ET40</accession>
<dbReference type="OrthoDB" id="8520696at2"/>
<dbReference type="AlphaFoldDB" id="A0A0J6C4G2"/>
<dbReference type="InterPro" id="IPR033900">
    <property type="entry name" value="Gram_neg_porin_domain"/>
</dbReference>
<dbReference type="PANTHER" id="PTHR34501">
    <property type="entry name" value="PROTEIN YDDL-RELATED"/>
    <property type="match status" value="1"/>
</dbReference>
<evidence type="ECO:0000256" key="7">
    <source>
        <dbReference type="ARBA" id="ARBA00023065"/>
    </source>
</evidence>
<dbReference type="GO" id="GO:0006811">
    <property type="term" value="P:monoatomic ion transport"/>
    <property type="evidence" value="ECO:0007669"/>
    <property type="project" value="UniProtKB-KW"/>
</dbReference>
<name>A0A0J6C4G2_9BORD</name>
<dbReference type="Gene3D" id="2.40.160.10">
    <property type="entry name" value="Porin"/>
    <property type="match status" value="1"/>
</dbReference>
<feature type="chain" id="PRO_5005268557" evidence="11">
    <location>
        <begin position="30"/>
        <end position="373"/>
    </location>
</feature>
<dbReference type="InterPro" id="IPR050298">
    <property type="entry name" value="Gram-neg_bact_OMP"/>
</dbReference>
<evidence type="ECO:0000313" key="16">
    <source>
        <dbReference type="Proteomes" id="UP000092950"/>
    </source>
</evidence>
<evidence type="ECO:0000256" key="3">
    <source>
        <dbReference type="ARBA" id="ARBA00022448"/>
    </source>
</evidence>
<evidence type="ECO:0000313" key="14">
    <source>
        <dbReference type="EMBL" id="CUI70756.1"/>
    </source>
</evidence>
<keyword evidence="10" id="KW-0998">Cell outer membrane</keyword>
<evidence type="ECO:0000256" key="11">
    <source>
        <dbReference type="SAM" id="SignalP"/>
    </source>
</evidence>
<evidence type="ECO:0000256" key="9">
    <source>
        <dbReference type="ARBA" id="ARBA00023136"/>
    </source>
</evidence>
<dbReference type="GO" id="GO:0009279">
    <property type="term" value="C:cell outer membrane"/>
    <property type="evidence" value="ECO:0007669"/>
    <property type="project" value="UniProtKB-SubCell"/>
</dbReference>
<reference evidence="13 16" key="2">
    <citation type="submission" date="2016-07" db="EMBL/GenBank/DDBJ databases">
        <title>Complete genome sequences of Bordetella pseudohinzii.</title>
        <authorList>
            <person name="Spilker T."/>
            <person name="Darrah R."/>
            <person name="LiPuma J.J."/>
        </authorList>
    </citation>
    <scope>NUCLEOTIDE SEQUENCE [LARGE SCALE GENOMIC DNA]</scope>
    <source>
        <strain evidence="13 16">HI4681</strain>
    </source>
</reference>
<keyword evidence="5" id="KW-0812">Transmembrane</keyword>
<dbReference type="GO" id="GO:0015288">
    <property type="term" value="F:porin activity"/>
    <property type="evidence" value="ECO:0007669"/>
    <property type="project" value="UniProtKB-KW"/>
</dbReference>
<dbReference type="RefSeq" id="WP_043213373.1">
    <property type="nucleotide sequence ID" value="NZ_CAJGUP010000146.1"/>
</dbReference>
<evidence type="ECO:0000256" key="1">
    <source>
        <dbReference type="ARBA" id="ARBA00004571"/>
    </source>
</evidence>
<keyword evidence="16" id="KW-1185">Reference proteome</keyword>
<dbReference type="PANTHER" id="PTHR34501:SF9">
    <property type="entry name" value="MAJOR OUTER MEMBRANE PROTEIN P.IA"/>
    <property type="match status" value="1"/>
</dbReference>
<dbReference type="SUPFAM" id="SSF56935">
    <property type="entry name" value="Porins"/>
    <property type="match status" value="1"/>
</dbReference>
<keyword evidence="9" id="KW-0472">Membrane</keyword>
<evidence type="ECO:0000313" key="13">
    <source>
        <dbReference type="EMBL" id="ANY17423.1"/>
    </source>
</evidence>
<keyword evidence="3" id="KW-0813">Transport</keyword>
<dbReference type="GO" id="GO:0046930">
    <property type="term" value="C:pore complex"/>
    <property type="evidence" value="ECO:0007669"/>
    <property type="project" value="UniProtKB-KW"/>
</dbReference>
<evidence type="ECO:0000256" key="4">
    <source>
        <dbReference type="ARBA" id="ARBA00022452"/>
    </source>
</evidence>
<accession>A0A0J6C4G2</accession>